<reference evidence="1" key="1">
    <citation type="submission" date="2018-02" db="EMBL/GenBank/DDBJ databases">
        <title>Rhizophora mucronata_Transcriptome.</title>
        <authorList>
            <person name="Meera S.P."/>
            <person name="Sreeshan A."/>
            <person name="Augustine A."/>
        </authorList>
    </citation>
    <scope>NUCLEOTIDE SEQUENCE</scope>
    <source>
        <tissue evidence="1">Leaf</tissue>
    </source>
</reference>
<dbReference type="AlphaFoldDB" id="A0A2P2PMH0"/>
<accession>A0A2P2PMH0</accession>
<protein>
    <submittedName>
        <fullName evidence="1">Uncharacterized protein</fullName>
    </submittedName>
</protein>
<sequence>MLYLCPCRLWGSIISGKLVFALVVFCD</sequence>
<name>A0A2P2PMH0_RHIMU</name>
<evidence type="ECO:0000313" key="1">
    <source>
        <dbReference type="EMBL" id="MBX55923.1"/>
    </source>
</evidence>
<dbReference type="EMBL" id="GGEC01075439">
    <property type="protein sequence ID" value="MBX55923.1"/>
    <property type="molecule type" value="Transcribed_RNA"/>
</dbReference>
<proteinExistence type="predicted"/>
<organism evidence="1">
    <name type="scientific">Rhizophora mucronata</name>
    <name type="common">Asiatic mangrove</name>
    <dbReference type="NCBI Taxonomy" id="61149"/>
    <lineage>
        <taxon>Eukaryota</taxon>
        <taxon>Viridiplantae</taxon>
        <taxon>Streptophyta</taxon>
        <taxon>Embryophyta</taxon>
        <taxon>Tracheophyta</taxon>
        <taxon>Spermatophyta</taxon>
        <taxon>Magnoliopsida</taxon>
        <taxon>eudicotyledons</taxon>
        <taxon>Gunneridae</taxon>
        <taxon>Pentapetalae</taxon>
        <taxon>rosids</taxon>
        <taxon>fabids</taxon>
        <taxon>Malpighiales</taxon>
        <taxon>Rhizophoraceae</taxon>
        <taxon>Rhizophora</taxon>
    </lineage>
</organism>